<sequence>MEISAFVSSGNVDTVQMEPALIPPLQAQATVATNTPGSGSNLIARPPSAKFFSQVKSWIEECGQKHWPCPLLTGNPPKLPTRVLKITRAQDNFKIQLHQTNGEQNDFYTALSHCWGKHRPITTTKANLSLHLHEVPWPSLPKTFQDAVVITYRLGIEYLWIDSLCIIQDDPDDWGKESAVMKNVYGSSYLTIAAAAGEDGRHGLIQGALSYHEGFDTQHRPIPQTCPRETCPRETCPRDTVSDVPNKWPLATRAWILQERLLSSRTLYFCDCEVVFECANHIRCQCSGINTSSQISDPWADIAPGLDTGKVSAYSSLRYRFTNACIRLVGHRLCRLGTLPAVTSERDLWPRLSFVESREMLAVWDNVLYHYCHRRITKVNDRLSALSGIAGAFGSTGAHGAYYGGMWEVWFVHMMLWYVNPDDESEDLVPEPPDEHDVSTAPSWSWAKIRGNWSYRCPPVIPMCFVVTEVRKAELHLLRPDKFGAVEKGIIDLEGVVTSAVVHYESLPAGLSYADRLKRQKVKLVKTDTEAHMWQDFVLDAVLDPVNVGEVVHCLCIRAGAYDGFPIPVLHGVVLRGSMSDSAPLTRIGMFASPVQWLDACQRVKVRIC</sequence>
<feature type="domain" description="Heterokaryon incompatibility" evidence="1">
    <location>
        <begin position="108"/>
        <end position="259"/>
    </location>
</feature>
<name>A0AAJ0HAJ3_9PEZI</name>
<dbReference type="AlphaFoldDB" id="A0AAJ0HAJ3"/>
<protein>
    <submittedName>
        <fullName evidence="2">Heterokaryon incompatibility protein-domain-containing protein</fullName>
    </submittedName>
</protein>
<reference evidence="2" key="2">
    <citation type="submission" date="2023-06" db="EMBL/GenBank/DDBJ databases">
        <authorList>
            <consortium name="Lawrence Berkeley National Laboratory"/>
            <person name="Haridas S."/>
            <person name="Hensen N."/>
            <person name="Bonometti L."/>
            <person name="Westerberg I."/>
            <person name="Brannstrom I.O."/>
            <person name="Guillou S."/>
            <person name="Cros-Aarteil S."/>
            <person name="Calhoun S."/>
            <person name="Kuo A."/>
            <person name="Mondo S."/>
            <person name="Pangilinan J."/>
            <person name="Riley R."/>
            <person name="Labutti K."/>
            <person name="Andreopoulos B."/>
            <person name="Lipzen A."/>
            <person name="Chen C."/>
            <person name="Yanf M."/>
            <person name="Daum C."/>
            <person name="Ng V."/>
            <person name="Clum A."/>
            <person name="Steindorff A."/>
            <person name="Ohm R."/>
            <person name="Martin F."/>
            <person name="Silar P."/>
            <person name="Natvig D."/>
            <person name="Lalanne C."/>
            <person name="Gautier V."/>
            <person name="Ament-Velasquez S.L."/>
            <person name="Kruys A."/>
            <person name="Hutchinson M.I."/>
            <person name="Powell A.J."/>
            <person name="Barry K."/>
            <person name="Miller A.N."/>
            <person name="Grigoriev I.V."/>
            <person name="Debuchy R."/>
            <person name="Gladieux P."/>
            <person name="Thoren M.H."/>
            <person name="Johannesson H."/>
        </authorList>
    </citation>
    <scope>NUCLEOTIDE SEQUENCE</scope>
    <source>
        <strain evidence="2">CBS 955.72</strain>
    </source>
</reference>
<dbReference type="Pfam" id="PF06985">
    <property type="entry name" value="HET"/>
    <property type="match status" value="1"/>
</dbReference>
<reference evidence="2" key="1">
    <citation type="journal article" date="2023" name="Mol. Phylogenet. Evol.">
        <title>Genome-scale phylogeny and comparative genomics of the fungal order Sordariales.</title>
        <authorList>
            <person name="Hensen N."/>
            <person name="Bonometti L."/>
            <person name="Westerberg I."/>
            <person name="Brannstrom I.O."/>
            <person name="Guillou S."/>
            <person name="Cros-Aarteil S."/>
            <person name="Calhoun S."/>
            <person name="Haridas S."/>
            <person name="Kuo A."/>
            <person name="Mondo S."/>
            <person name="Pangilinan J."/>
            <person name="Riley R."/>
            <person name="LaButti K."/>
            <person name="Andreopoulos B."/>
            <person name="Lipzen A."/>
            <person name="Chen C."/>
            <person name="Yan M."/>
            <person name="Daum C."/>
            <person name="Ng V."/>
            <person name="Clum A."/>
            <person name="Steindorff A."/>
            <person name="Ohm R.A."/>
            <person name="Martin F."/>
            <person name="Silar P."/>
            <person name="Natvig D.O."/>
            <person name="Lalanne C."/>
            <person name="Gautier V."/>
            <person name="Ament-Velasquez S.L."/>
            <person name="Kruys A."/>
            <person name="Hutchinson M.I."/>
            <person name="Powell A.J."/>
            <person name="Barry K."/>
            <person name="Miller A.N."/>
            <person name="Grigoriev I.V."/>
            <person name="Debuchy R."/>
            <person name="Gladieux P."/>
            <person name="Hiltunen Thoren M."/>
            <person name="Johannesson H."/>
        </authorList>
    </citation>
    <scope>NUCLEOTIDE SEQUENCE</scope>
    <source>
        <strain evidence="2">CBS 955.72</strain>
    </source>
</reference>
<gene>
    <name evidence="2" type="ORF">B0T25DRAFT_550761</name>
</gene>
<evidence type="ECO:0000313" key="3">
    <source>
        <dbReference type="Proteomes" id="UP001275084"/>
    </source>
</evidence>
<accession>A0AAJ0HAJ3</accession>
<organism evidence="2 3">
    <name type="scientific">Lasiosphaeria hispida</name>
    <dbReference type="NCBI Taxonomy" id="260671"/>
    <lineage>
        <taxon>Eukaryota</taxon>
        <taxon>Fungi</taxon>
        <taxon>Dikarya</taxon>
        <taxon>Ascomycota</taxon>
        <taxon>Pezizomycotina</taxon>
        <taxon>Sordariomycetes</taxon>
        <taxon>Sordariomycetidae</taxon>
        <taxon>Sordariales</taxon>
        <taxon>Lasiosphaeriaceae</taxon>
        <taxon>Lasiosphaeria</taxon>
    </lineage>
</organism>
<dbReference type="PANTHER" id="PTHR33112">
    <property type="entry name" value="DOMAIN PROTEIN, PUTATIVE-RELATED"/>
    <property type="match status" value="1"/>
</dbReference>
<dbReference type="PANTHER" id="PTHR33112:SF9">
    <property type="entry name" value="HETEROKARYON INCOMPATIBILITY DOMAIN-CONTAINING PROTEIN"/>
    <property type="match status" value="1"/>
</dbReference>
<dbReference type="Proteomes" id="UP001275084">
    <property type="component" value="Unassembled WGS sequence"/>
</dbReference>
<dbReference type="InterPro" id="IPR010730">
    <property type="entry name" value="HET"/>
</dbReference>
<keyword evidence="3" id="KW-1185">Reference proteome</keyword>
<evidence type="ECO:0000313" key="2">
    <source>
        <dbReference type="EMBL" id="KAK3345971.1"/>
    </source>
</evidence>
<comment type="caution">
    <text evidence="2">The sequence shown here is derived from an EMBL/GenBank/DDBJ whole genome shotgun (WGS) entry which is preliminary data.</text>
</comment>
<dbReference type="EMBL" id="JAUIQD010000006">
    <property type="protein sequence ID" value="KAK3345971.1"/>
    <property type="molecule type" value="Genomic_DNA"/>
</dbReference>
<evidence type="ECO:0000259" key="1">
    <source>
        <dbReference type="Pfam" id="PF06985"/>
    </source>
</evidence>
<proteinExistence type="predicted"/>